<name>A0A8S9R582_BRACR</name>
<dbReference type="Proteomes" id="UP000712600">
    <property type="component" value="Unassembled WGS sequence"/>
</dbReference>
<feature type="region of interest" description="Disordered" evidence="1">
    <location>
        <begin position="68"/>
        <end position="87"/>
    </location>
</feature>
<proteinExistence type="predicted"/>
<sequence>MHILLKSGQSASQEETVEEIKDCRSITQHWCRSTVMPEHPPVRFRVHIGYEGLAQTIKLVHPYEHQKQKGDMALTSRATGFGTRDPKSKRIVDTIQAAIGSVEIQSSIDTIHPSSIDTVHPMSIDTVQPTSIDTI</sequence>
<accession>A0A8S9R582</accession>
<protein>
    <submittedName>
        <fullName evidence="2">Uncharacterized protein</fullName>
    </submittedName>
</protein>
<dbReference type="AlphaFoldDB" id="A0A8S9R582"/>
<reference evidence="2" key="1">
    <citation type="submission" date="2019-12" db="EMBL/GenBank/DDBJ databases">
        <title>Genome sequencing and annotation of Brassica cretica.</title>
        <authorList>
            <person name="Studholme D.J."/>
            <person name="Sarris P."/>
        </authorList>
    </citation>
    <scope>NUCLEOTIDE SEQUENCE</scope>
    <source>
        <strain evidence="2">PFS-109/04</strain>
        <tissue evidence="2">Leaf</tissue>
    </source>
</reference>
<evidence type="ECO:0000256" key="1">
    <source>
        <dbReference type="SAM" id="MobiDB-lite"/>
    </source>
</evidence>
<gene>
    <name evidence="2" type="ORF">F2Q69_00015701</name>
</gene>
<evidence type="ECO:0000313" key="3">
    <source>
        <dbReference type="Proteomes" id="UP000712600"/>
    </source>
</evidence>
<evidence type="ECO:0000313" key="2">
    <source>
        <dbReference type="EMBL" id="KAF3558579.1"/>
    </source>
</evidence>
<dbReference type="EMBL" id="QGKX02000996">
    <property type="protein sequence ID" value="KAF3558579.1"/>
    <property type="molecule type" value="Genomic_DNA"/>
</dbReference>
<organism evidence="2 3">
    <name type="scientific">Brassica cretica</name>
    <name type="common">Mustard</name>
    <dbReference type="NCBI Taxonomy" id="69181"/>
    <lineage>
        <taxon>Eukaryota</taxon>
        <taxon>Viridiplantae</taxon>
        <taxon>Streptophyta</taxon>
        <taxon>Embryophyta</taxon>
        <taxon>Tracheophyta</taxon>
        <taxon>Spermatophyta</taxon>
        <taxon>Magnoliopsida</taxon>
        <taxon>eudicotyledons</taxon>
        <taxon>Gunneridae</taxon>
        <taxon>Pentapetalae</taxon>
        <taxon>rosids</taxon>
        <taxon>malvids</taxon>
        <taxon>Brassicales</taxon>
        <taxon>Brassicaceae</taxon>
        <taxon>Brassiceae</taxon>
        <taxon>Brassica</taxon>
    </lineage>
</organism>
<comment type="caution">
    <text evidence="2">The sequence shown here is derived from an EMBL/GenBank/DDBJ whole genome shotgun (WGS) entry which is preliminary data.</text>
</comment>